<gene>
    <name evidence="1" type="ORF">B0T21DRAFT_354304</name>
</gene>
<name>A0AA40EXN1_9PEZI</name>
<keyword evidence="2" id="KW-1185">Reference proteome</keyword>
<accession>A0AA40EXN1</accession>
<dbReference type="EMBL" id="JAUKTV010000001">
    <property type="protein sequence ID" value="KAK0747425.1"/>
    <property type="molecule type" value="Genomic_DNA"/>
</dbReference>
<reference evidence="1" key="1">
    <citation type="submission" date="2023-06" db="EMBL/GenBank/DDBJ databases">
        <title>Genome-scale phylogeny and comparative genomics of the fungal order Sordariales.</title>
        <authorList>
            <consortium name="Lawrence Berkeley National Laboratory"/>
            <person name="Hensen N."/>
            <person name="Bonometti L."/>
            <person name="Westerberg I."/>
            <person name="Brannstrom I.O."/>
            <person name="Guillou S."/>
            <person name="Cros-Aarteil S."/>
            <person name="Calhoun S."/>
            <person name="Haridas S."/>
            <person name="Kuo A."/>
            <person name="Mondo S."/>
            <person name="Pangilinan J."/>
            <person name="Riley R."/>
            <person name="Labutti K."/>
            <person name="Andreopoulos B."/>
            <person name="Lipzen A."/>
            <person name="Chen C."/>
            <person name="Yanf M."/>
            <person name="Daum C."/>
            <person name="Ng V."/>
            <person name="Clum A."/>
            <person name="Steindorff A."/>
            <person name="Ohm R."/>
            <person name="Martin F."/>
            <person name="Silar P."/>
            <person name="Natvig D."/>
            <person name="Lalanne C."/>
            <person name="Gautier V."/>
            <person name="Ament-Velasquez S.L."/>
            <person name="Kruys A."/>
            <person name="Hutchinson M.I."/>
            <person name="Powell A.J."/>
            <person name="Barry K."/>
            <person name="Miller A.N."/>
            <person name="Grigoriev I.V."/>
            <person name="Debuchy R."/>
            <person name="Gladieux P."/>
            <person name="Thoren M.H."/>
            <person name="Johannesson H."/>
        </authorList>
    </citation>
    <scope>NUCLEOTIDE SEQUENCE</scope>
    <source>
        <strain evidence="1">CBS 540.89</strain>
    </source>
</reference>
<dbReference type="AlphaFoldDB" id="A0AA40EXN1"/>
<evidence type="ECO:0000313" key="1">
    <source>
        <dbReference type="EMBL" id="KAK0747425.1"/>
    </source>
</evidence>
<organism evidence="1 2">
    <name type="scientific">Apiosordaria backusii</name>
    <dbReference type="NCBI Taxonomy" id="314023"/>
    <lineage>
        <taxon>Eukaryota</taxon>
        <taxon>Fungi</taxon>
        <taxon>Dikarya</taxon>
        <taxon>Ascomycota</taxon>
        <taxon>Pezizomycotina</taxon>
        <taxon>Sordariomycetes</taxon>
        <taxon>Sordariomycetidae</taxon>
        <taxon>Sordariales</taxon>
        <taxon>Lasiosphaeriaceae</taxon>
        <taxon>Apiosordaria</taxon>
    </lineage>
</organism>
<evidence type="ECO:0000313" key="2">
    <source>
        <dbReference type="Proteomes" id="UP001172159"/>
    </source>
</evidence>
<sequence length="189" mass="21645">MCISRPSTTLVTWCHVHLKSGLTRNCHRNKSRNSGRRSNMATMKCRCDIDECRKRCACKKFGNGYGVGCGCYAYLVDGIPPCGNPFTKPSATGQPDTIMERLFGVAVPPFLPLYPSFCFAGWVAKETNWRMVDEMTVERMFEFVFDAAVANGLCLRFKIPWVLGRRGGLMPGMRERWTRDRRMIRRGWR</sequence>
<comment type="caution">
    <text evidence="1">The sequence shown here is derived from an EMBL/GenBank/DDBJ whole genome shotgun (WGS) entry which is preliminary data.</text>
</comment>
<protein>
    <submittedName>
        <fullName evidence="1">Uncharacterized protein</fullName>
    </submittedName>
</protein>
<proteinExistence type="predicted"/>
<dbReference type="Proteomes" id="UP001172159">
    <property type="component" value="Unassembled WGS sequence"/>
</dbReference>